<keyword evidence="1" id="KW-1133">Transmembrane helix</keyword>
<feature type="transmembrane region" description="Helical" evidence="1">
    <location>
        <begin position="23"/>
        <end position="47"/>
    </location>
</feature>
<dbReference type="AlphaFoldDB" id="A0A0W1R7D1"/>
<keyword evidence="3" id="KW-1185">Reference proteome</keyword>
<feature type="transmembrane region" description="Helical" evidence="1">
    <location>
        <begin position="195"/>
        <end position="216"/>
    </location>
</feature>
<protein>
    <recommendedName>
        <fullName evidence="4">DUF4013 domain-containing protein</fullName>
    </recommendedName>
</protein>
<keyword evidence="1" id="KW-0472">Membrane</keyword>
<dbReference type="OrthoDB" id="107590at2157"/>
<organism evidence="2 3">
    <name type="scientific">Haloprofundus marisrubri</name>
    <dbReference type="NCBI Taxonomy" id="1514971"/>
    <lineage>
        <taxon>Archaea</taxon>
        <taxon>Methanobacteriati</taxon>
        <taxon>Methanobacteriota</taxon>
        <taxon>Stenosarchaea group</taxon>
        <taxon>Halobacteria</taxon>
        <taxon>Halobacteriales</taxon>
        <taxon>Haloferacaceae</taxon>
        <taxon>Haloprofundus</taxon>
    </lineage>
</organism>
<feature type="transmembrane region" description="Helical" evidence="1">
    <location>
        <begin position="109"/>
        <end position="140"/>
    </location>
</feature>
<accession>A0A0W1R7D1</accession>
<gene>
    <name evidence="2" type="ORF">AUR64_17130</name>
</gene>
<feature type="transmembrane region" description="Helical" evidence="1">
    <location>
        <begin position="80"/>
        <end position="103"/>
    </location>
</feature>
<dbReference type="Proteomes" id="UP000054387">
    <property type="component" value="Unassembled WGS sequence"/>
</dbReference>
<name>A0A0W1R7D1_9EURY</name>
<dbReference type="RefSeq" id="WP_058582646.1">
    <property type="nucleotide sequence ID" value="NZ_LOPU01000029.1"/>
</dbReference>
<sequence length="240" mass="25708">MSIDIESDLRYPTTADDWVTTQLVGALVTFVGFLLLFPLFLILGYYLRVARRTMEGDETPPSFTDWGTLFVDGAKAAAVLLAYQLVPILVFALTAVFVLVPVLTNGDVAFGVSVLGVVAGLLVSMLLSLVFGYFGIAAALNVAYEGSVRSGFEFGRIARVAFSREYAVQWLYAFVLSVGINAVLGVVAAVPLVQFALVLLTPLVSFYVGVVTVRIYGRGYAAALDAAASRADRTRAETTP</sequence>
<dbReference type="InterPro" id="IPR025098">
    <property type="entry name" value="DUF4013"/>
</dbReference>
<proteinExistence type="predicted"/>
<evidence type="ECO:0000313" key="3">
    <source>
        <dbReference type="Proteomes" id="UP000054387"/>
    </source>
</evidence>
<dbReference type="Pfam" id="PF13197">
    <property type="entry name" value="DUF4013"/>
    <property type="match status" value="1"/>
</dbReference>
<evidence type="ECO:0000256" key="1">
    <source>
        <dbReference type="SAM" id="Phobius"/>
    </source>
</evidence>
<evidence type="ECO:0008006" key="4">
    <source>
        <dbReference type="Google" id="ProtNLM"/>
    </source>
</evidence>
<dbReference type="STRING" id="1514971.AUR64_17130"/>
<evidence type="ECO:0000313" key="2">
    <source>
        <dbReference type="EMBL" id="KTG09494.1"/>
    </source>
</evidence>
<comment type="caution">
    <text evidence="2">The sequence shown here is derived from an EMBL/GenBank/DDBJ whole genome shotgun (WGS) entry which is preliminary data.</text>
</comment>
<reference evidence="2 3" key="1">
    <citation type="submission" date="2015-12" db="EMBL/GenBank/DDBJ databases">
        <title>Haloprofundus marisrubri gen. nov., sp. nov., an extremely halophilic archaeon isolated from the Discovery deep brine-seawater interface in the Red Sea.</title>
        <authorList>
            <person name="Zhang G."/>
            <person name="Stingl U."/>
            <person name="Rashid M."/>
        </authorList>
    </citation>
    <scope>NUCLEOTIDE SEQUENCE [LARGE SCALE GENOMIC DNA]</scope>
    <source>
        <strain evidence="2 3">SB9</strain>
    </source>
</reference>
<feature type="transmembrane region" description="Helical" evidence="1">
    <location>
        <begin position="166"/>
        <end position="189"/>
    </location>
</feature>
<dbReference type="EMBL" id="LOPU01000029">
    <property type="protein sequence ID" value="KTG09494.1"/>
    <property type="molecule type" value="Genomic_DNA"/>
</dbReference>
<keyword evidence="1" id="KW-0812">Transmembrane</keyword>